<feature type="region of interest" description="Disordered" evidence="1">
    <location>
        <begin position="123"/>
        <end position="204"/>
    </location>
</feature>
<keyword evidence="2" id="KW-0472">Membrane</keyword>
<accession>A0ABZ2Z4V8</accession>
<dbReference type="Pfam" id="PF13715">
    <property type="entry name" value="CarbopepD_reg_2"/>
    <property type="match status" value="1"/>
</dbReference>
<feature type="transmembrane region" description="Helical" evidence="2">
    <location>
        <begin position="88"/>
        <end position="106"/>
    </location>
</feature>
<name>A0ABZ2Z4V8_9BACT</name>
<keyword evidence="2" id="KW-1133">Transmembrane helix</keyword>
<dbReference type="InterPro" id="IPR008969">
    <property type="entry name" value="CarboxyPept-like_regulatory"/>
</dbReference>
<dbReference type="PROSITE" id="PS52015">
    <property type="entry name" value="TONB_CTD"/>
    <property type="match status" value="1"/>
</dbReference>
<evidence type="ECO:0000256" key="2">
    <source>
        <dbReference type="SAM" id="Phobius"/>
    </source>
</evidence>
<evidence type="ECO:0000313" key="4">
    <source>
        <dbReference type="EMBL" id="WZN47281.1"/>
    </source>
</evidence>
<reference evidence="4 5" key="1">
    <citation type="submission" date="2024-03" db="EMBL/GenBank/DDBJ databases">
        <title>Chitinophaga caseinilytica sp. nov., a casein hydrolysing bacterium isolated from forest soil.</title>
        <authorList>
            <person name="Lee D.S."/>
            <person name="Han D.M."/>
            <person name="Baek J.H."/>
            <person name="Choi D.G."/>
            <person name="Jeon J.H."/>
            <person name="Jeon C.O."/>
        </authorList>
    </citation>
    <scope>NUCLEOTIDE SEQUENCE [LARGE SCALE GENOMIC DNA]</scope>
    <source>
        <strain evidence="4 5">KACC 19118</strain>
    </source>
</reference>
<evidence type="ECO:0000256" key="1">
    <source>
        <dbReference type="SAM" id="MobiDB-lite"/>
    </source>
</evidence>
<dbReference type="Proteomes" id="UP001449657">
    <property type="component" value="Chromosome"/>
</dbReference>
<keyword evidence="2" id="KW-0812">Transmembrane</keyword>
<evidence type="ECO:0000313" key="5">
    <source>
        <dbReference type="Proteomes" id="UP001449657"/>
    </source>
</evidence>
<keyword evidence="5" id="KW-1185">Reference proteome</keyword>
<dbReference type="RefSeq" id="WP_341841930.1">
    <property type="nucleotide sequence ID" value="NZ_CP149792.1"/>
</dbReference>
<evidence type="ECO:0000259" key="3">
    <source>
        <dbReference type="PROSITE" id="PS52015"/>
    </source>
</evidence>
<dbReference type="SUPFAM" id="SSF49464">
    <property type="entry name" value="Carboxypeptidase regulatory domain-like"/>
    <property type="match status" value="1"/>
</dbReference>
<dbReference type="Gene3D" id="2.60.40.1120">
    <property type="entry name" value="Carboxypeptidase-like, regulatory domain"/>
    <property type="match status" value="1"/>
</dbReference>
<dbReference type="SUPFAM" id="SSF74653">
    <property type="entry name" value="TolA/TonB C-terminal domain"/>
    <property type="match status" value="1"/>
</dbReference>
<dbReference type="EMBL" id="CP150096">
    <property type="protein sequence ID" value="WZN47281.1"/>
    <property type="molecule type" value="Genomic_DNA"/>
</dbReference>
<organism evidence="4 5">
    <name type="scientific">Chitinophaga caseinilytica</name>
    <dbReference type="NCBI Taxonomy" id="2267521"/>
    <lineage>
        <taxon>Bacteria</taxon>
        <taxon>Pseudomonadati</taxon>
        <taxon>Bacteroidota</taxon>
        <taxon>Chitinophagia</taxon>
        <taxon>Chitinophagales</taxon>
        <taxon>Chitinophagaceae</taxon>
        <taxon>Chitinophaga</taxon>
    </lineage>
</organism>
<sequence>MATPKKHIEPTADIIRRYLAGELDDKTMHALERQALEDPFLAEAIQGYGKSPHAQEPALNVLRARLQQRVAQPPVAPTGTVRRIDRRWLAAASVLLLIAISAVFLINRGPSVKDVAQELPAAPQAQDSATPQALPAPAAAQPESAKAIIANSSADQPKAQAEKKAVTASRKAKAARQHATEEKDQAFRKTAQSRVAEDRAAEAAPALAAAPAPALAPPPPPPAAVFGSGFVNKAKVTDTIYIGRKPSELMRKNPQSDDIASKMQGKVAGVESNYSSYHEAHDLRLISGKVLDASTGELMRGAIVHERSTNKRVMTDSAGQFAFTVKSAARTSLDVSLLGYKNTVVNVPENNNSLDIYLPTDENALSETVVVGYAKGRATPQPGLGQAAYRQYLDLLPPVPVTALPDSLSGEVRVTFTVHPDGSLHNVKADRPFHPAAGEAAVKRVEEGPKWVPVSGRKRKAEVNVPVKLIPMK</sequence>
<dbReference type="Gene3D" id="3.30.1150.10">
    <property type="match status" value="1"/>
</dbReference>
<dbReference type="InterPro" id="IPR037682">
    <property type="entry name" value="TonB_C"/>
</dbReference>
<gene>
    <name evidence="4" type="ORF">WJU22_03685</name>
</gene>
<proteinExistence type="predicted"/>
<protein>
    <submittedName>
        <fullName evidence="4">Carboxypeptidase-like regulatory domain-containing protein</fullName>
    </submittedName>
</protein>
<feature type="domain" description="TonB C-terminal" evidence="3">
    <location>
        <begin position="384"/>
        <end position="473"/>
    </location>
</feature>
<feature type="compositionally biased region" description="Low complexity" evidence="1">
    <location>
        <begin position="128"/>
        <end position="150"/>
    </location>
</feature>
<feature type="compositionally biased region" description="Basic and acidic residues" evidence="1">
    <location>
        <begin position="178"/>
        <end position="187"/>
    </location>
</feature>